<reference evidence="5" key="1">
    <citation type="submission" date="2025-08" db="UniProtKB">
        <authorList>
            <consortium name="Ensembl"/>
        </authorList>
    </citation>
    <scope>IDENTIFICATION</scope>
</reference>
<dbReference type="Proteomes" id="UP000694388">
    <property type="component" value="Unplaced"/>
</dbReference>
<dbReference type="InterPro" id="IPR019131">
    <property type="entry name" value="Cortactin-binding_p2_N"/>
</dbReference>
<feature type="domain" description="Cortactin-binding protein-2 N-terminal" evidence="4">
    <location>
        <begin position="10"/>
        <end position="93"/>
    </location>
</feature>
<evidence type="ECO:0000256" key="3">
    <source>
        <dbReference type="SAM" id="MobiDB-lite"/>
    </source>
</evidence>
<dbReference type="PANTHER" id="PTHR23166">
    <property type="entry name" value="FILAMIN/GPBP-INTERACTING PROTEIN"/>
    <property type="match status" value="1"/>
</dbReference>
<organism evidence="5 6">
    <name type="scientific">Eptatretus burgeri</name>
    <name type="common">Inshore hagfish</name>
    <dbReference type="NCBI Taxonomy" id="7764"/>
    <lineage>
        <taxon>Eukaryota</taxon>
        <taxon>Metazoa</taxon>
        <taxon>Chordata</taxon>
        <taxon>Craniata</taxon>
        <taxon>Vertebrata</taxon>
        <taxon>Cyclostomata</taxon>
        <taxon>Myxini</taxon>
        <taxon>Myxiniformes</taxon>
        <taxon>Myxinidae</taxon>
        <taxon>Eptatretinae</taxon>
        <taxon>Eptatretus</taxon>
    </lineage>
</organism>
<feature type="region of interest" description="Disordered" evidence="3">
    <location>
        <begin position="56"/>
        <end position="75"/>
    </location>
</feature>
<dbReference type="AlphaFoldDB" id="A0A8C4X014"/>
<dbReference type="PANTHER" id="PTHR23166:SF3">
    <property type="entry name" value="FILAMIN-A-INTERACTING PROTEIN 1"/>
    <property type="match status" value="1"/>
</dbReference>
<dbReference type="InterPro" id="IPR050719">
    <property type="entry name" value="Cortactin-Actin_Reg"/>
</dbReference>
<feature type="compositionally biased region" description="Polar residues" evidence="3">
    <location>
        <begin position="508"/>
        <end position="518"/>
    </location>
</feature>
<feature type="compositionally biased region" description="Low complexity" evidence="3">
    <location>
        <begin position="874"/>
        <end position="892"/>
    </location>
</feature>
<evidence type="ECO:0000313" key="5">
    <source>
        <dbReference type="Ensembl" id="ENSEBUP00000022770.1"/>
    </source>
</evidence>
<dbReference type="GeneTree" id="ENSGT00950000182852"/>
<protein>
    <submittedName>
        <fullName evidence="5">Filamin A interacting protein 1a</fullName>
    </submittedName>
</protein>
<keyword evidence="6" id="KW-1185">Reference proteome</keyword>
<feature type="compositionally biased region" description="Polar residues" evidence="3">
    <location>
        <begin position="1006"/>
        <end position="1018"/>
    </location>
</feature>
<dbReference type="Ensembl" id="ENSEBUT00000023346.1">
    <property type="protein sequence ID" value="ENSEBUP00000022770.1"/>
    <property type="gene ID" value="ENSEBUG00000014029.1"/>
</dbReference>
<proteinExistence type="predicted"/>
<feature type="coiled-coil region" evidence="2">
    <location>
        <begin position="523"/>
        <end position="677"/>
    </location>
</feature>
<feature type="compositionally biased region" description="Basic and acidic residues" evidence="3">
    <location>
        <begin position="56"/>
        <end position="69"/>
    </location>
</feature>
<reference evidence="5" key="2">
    <citation type="submission" date="2025-09" db="UniProtKB">
        <authorList>
            <consortium name="Ensembl"/>
        </authorList>
    </citation>
    <scope>IDENTIFICATION</scope>
</reference>
<sequence length="1106" mass="125819">MRCLSVSHAARAVQRTSAWLQPRQTGKREDVRRSRETLAAALVSEDRQLKRVVEQERSYQQRRESEHSSTQRRLQTETSQLRALALLLAEERQGLCTKLARQAQTVTEISWQLDQERNQTGEVTRALNEESTKAQRLEADLEEQTTRFYQVKPLKTAHFYFTLYIHKYIQWSSLICLSNCFQIIINIKQCLILFLICSWQEHEEMTAKLATEECQSRHLRQKMAGLAHKIEELEESNRRLQRTDEELRRARAEIVELQQDRGSRDGLAAELETLRKRLLEMECKDEEIQKTEIYCKELKERLGEEEVRGKELGQEVGRLNERLVEMAKMEDCLNKSKMDYESLRVSFDKEQQVCKELSHELEVLRNRVKELEAIERRLSKTEHSLTEDLAKLKSFALMLADERQVTKEHLQKQEQKLEEVTGRLKDEQLKLMEVTEKLINESKKSLKLKSDFEEKTTALINEKEQLIVKLRSEESKVNELTSKVGQMKERLSGQDRDQNGATSRKPFSLSTKLSRTPVQDNKVMELTREMERLQKRLKELEVIEDDLLKTEDEYDDLKRKYRSEQDKAQLLSQQLEEARLQISHVKAFQRVDMENGEEQELRSRLKHEEARADHLSSEVQALKEKLHEMMTTEERLTQFQDNYTSLQQRLLREETRNQDLVVELESLSKELDRIKKYGRALRPALNGRKIIDVPVTTAAVQTDPAFLTNGEEENVSSFIKKTMQEENRIMNNLLHERQAFSERTSMIGRFSSGGMHHEISQRKSYTPWSKRREMLHQNRDGRVQINGHAIPSGDMVLSSRQGQPLHIRVRPDHVHNTAMLEITSPTGDDASYTTTTLIPSSGLQKPSISFQTRCPSPASCDGTTRESSPLSITSISHLGSPDSSGSSSPERSASPIQVIDIGHNHGLLEETLEIGAGQQAVFHVSSDKACQGRPRAFGPSHSSITTTDDNKIRIHLGSPRRRLVDGSVQGPGHAGEGGTPAITVFSTEKKEVLSTGTILRRPGTTGAKSTTVSPSLSPASAGKMMSSITITPSNGAVQLACENSRATETCTTSRTSSSTRIPVPRSMKLAKVSPMASSATRLEPGQPVKIEFKKPHVSGGQLLSKN</sequence>
<feature type="region of interest" description="Disordered" evidence="3">
    <location>
        <begin position="1069"/>
        <end position="1106"/>
    </location>
</feature>
<feature type="compositionally biased region" description="Basic and acidic residues" evidence="3">
    <location>
        <begin position="486"/>
        <end position="498"/>
    </location>
</feature>
<evidence type="ECO:0000256" key="1">
    <source>
        <dbReference type="ARBA" id="ARBA00023054"/>
    </source>
</evidence>
<evidence type="ECO:0000313" key="6">
    <source>
        <dbReference type="Proteomes" id="UP000694388"/>
    </source>
</evidence>
<feature type="region of interest" description="Disordered" evidence="3">
    <location>
        <begin position="822"/>
        <end position="892"/>
    </location>
</feature>
<feature type="region of interest" description="Disordered" evidence="3">
    <location>
        <begin position="478"/>
        <end position="518"/>
    </location>
</feature>
<feature type="compositionally biased region" description="Polar residues" evidence="3">
    <location>
        <begin position="861"/>
        <end position="873"/>
    </location>
</feature>
<evidence type="ECO:0000259" key="4">
    <source>
        <dbReference type="Pfam" id="PF09727"/>
    </source>
</evidence>
<keyword evidence="1 2" id="KW-0175">Coiled coil</keyword>
<dbReference type="Pfam" id="PF09727">
    <property type="entry name" value="CortBP2"/>
    <property type="match status" value="1"/>
</dbReference>
<evidence type="ECO:0000256" key="2">
    <source>
        <dbReference type="SAM" id="Coils"/>
    </source>
</evidence>
<feature type="coiled-coil region" evidence="2">
    <location>
        <begin position="347"/>
        <end position="437"/>
    </location>
</feature>
<accession>A0A8C4X014</accession>
<feature type="region of interest" description="Disordered" evidence="3">
    <location>
        <begin position="1000"/>
        <end position="1021"/>
    </location>
</feature>
<feature type="coiled-coil region" evidence="2">
    <location>
        <begin position="216"/>
        <end position="315"/>
    </location>
</feature>
<feature type="compositionally biased region" description="Polar residues" evidence="3">
    <location>
        <begin position="823"/>
        <end position="854"/>
    </location>
</feature>
<name>A0A8C4X014_EPTBU</name>